<comment type="caution">
    <text evidence="2">The sequence shown here is derived from an EMBL/GenBank/DDBJ whole genome shotgun (WGS) entry which is preliminary data.</text>
</comment>
<dbReference type="PROSITE" id="PS50828">
    <property type="entry name" value="SMR"/>
    <property type="match status" value="1"/>
</dbReference>
<evidence type="ECO:0000259" key="1">
    <source>
        <dbReference type="PROSITE" id="PS50828"/>
    </source>
</evidence>
<dbReference type="NCBIfam" id="NF033154">
    <property type="entry name" value="endonuc_SmrA"/>
    <property type="match status" value="1"/>
</dbReference>
<dbReference type="PANTHER" id="PTHR35562:SF2">
    <property type="entry name" value="DNA ENDONUCLEASE SMRA-RELATED"/>
    <property type="match status" value="1"/>
</dbReference>
<gene>
    <name evidence="2" type="primary">smrA</name>
    <name evidence="2" type="ORF">OUO13_07265</name>
</gene>
<keyword evidence="2" id="KW-0255">Endonuclease</keyword>
<dbReference type="AlphaFoldDB" id="A0A9X3EIR7"/>
<dbReference type="GO" id="GO:0004520">
    <property type="term" value="F:DNA endonuclease activity"/>
    <property type="evidence" value="ECO:0007669"/>
    <property type="project" value="TreeGrafter"/>
</dbReference>
<dbReference type="InterPro" id="IPR047688">
    <property type="entry name" value="Endonuc_SmrA"/>
</dbReference>
<dbReference type="InterPro" id="IPR002625">
    <property type="entry name" value="Smr_dom"/>
</dbReference>
<dbReference type="Pfam" id="PF01713">
    <property type="entry name" value="Smr"/>
    <property type="match status" value="1"/>
</dbReference>
<proteinExistence type="predicted"/>
<dbReference type="PANTHER" id="PTHR35562">
    <property type="entry name" value="DNA ENDONUCLEASE SMRA-RELATED"/>
    <property type="match status" value="1"/>
</dbReference>
<accession>A0A9X3EIR7</accession>
<evidence type="ECO:0000313" key="2">
    <source>
        <dbReference type="EMBL" id="MCY0964981.1"/>
    </source>
</evidence>
<sequence length="194" mass="22388">MTEPDDNFLAEMQDVQPLQARERVAIRKGDINLASQEARRIAAESTVVKRDPNYLHTSDVKRIGPHDIVGYKRPGIQDGVYRKLRLGKYDTEARLDLHRKTVEEARQQLFRFVHDCMEHDIRSVLVLPGKGEKSQGDSAVLKSYLVHWLEQMEEVQAFHTAQPHHGGTGAFYILLRKSERKKQEAREMFSKGRL</sequence>
<reference evidence="2" key="1">
    <citation type="submission" date="2022-11" db="EMBL/GenBank/DDBJ databases">
        <title>Parathalassolutuus dongxingensis gen. nov., sp. nov., a novel member of family Oceanospirillaceae isolated from a coastal shrimp pond in Guangxi, China.</title>
        <authorList>
            <person name="Chen H."/>
        </authorList>
    </citation>
    <scope>NUCLEOTIDE SEQUENCE</scope>
    <source>
        <strain evidence="2">G-43</strain>
    </source>
</reference>
<feature type="domain" description="Smr" evidence="1">
    <location>
        <begin position="95"/>
        <end position="176"/>
    </location>
</feature>
<dbReference type="SUPFAM" id="SSF160443">
    <property type="entry name" value="SMR domain-like"/>
    <property type="match status" value="1"/>
</dbReference>
<keyword evidence="2" id="KW-0540">Nuclease</keyword>
<name>A0A9X3EIR7_9GAMM</name>
<dbReference type="SMART" id="SM00463">
    <property type="entry name" value="SMR"/>
    <property type="match status" value="1"/>
</dbReference>
<evidence type="ECO:0000313" key="3">
    <source>
        <dbReference type="Proteomes" id="UP001150830"/>
    </source>
</evidence>
<keyword evidence="2" id="KW-0378">Hydrolase</keyword>
<dbReference type="EMBL" id="JAPNOA010000020">
    <property type="protein sequence ID" value="MCY0964981.1"/>
    <property type="molecule type" value="Genomic_DNA"/>
</dbReference>
<organism evidence="2 3">
    <name type="scientific">Parathalassolituus penaei</name>
    <dbReference type="NCBI Taxonomy" id="2997323"/>
    <lineage>
        <taxon>Bacteria</taxon>
        <taxon>Pseudomonadati</taxon>
        <taxon>Pseudomonadota</taxon>
        <taxon>Gammaproteobacteria</taxon>
        <taxon>Oceanospirillales</taxon>
        <taxon>Oceanospirillaceae</taxon>
        <taxon>Parathalassolituus</taxon>
    </lineage>
</organism>
<keyword evidence="3" id="KW-1185">Reference proteome</keyword>
<dbReference type="InterPro" id="IPR036063">
    <property type="entry name" value="Smr_dom_sf"/>
</dbReference>
<dbReference type="Gene3D" id="3.30.1370.110">
    <property type="match status" value="1"/>
</dbReference>
<protein>
    <submittedName>
        <fullName evidence="2">DNA endonuclease SmrA</fullName>
    </submittedName>
</protein>
<dbReference type="RefSeq" id="WP_283173199.1">
    <property type="nucleotide sequence ID" value="NZ_JAPNOA010000020.1"/>
</dbReference>
<dbReference type="Proteomes" id="UP001150830">
    <property type="component" value="Unassembled WGS sequence"/>
</dbReference>